<protein>
    <submittedName>
        <fullName evidence="2">Bcl-2-interacting killer</fullName>
    </submittedName>
</protein>
<organism evidence="1 2">
    <name type="scientific">Echinops telfairi</name>
    <name type="common">Lesser hedgehog tenrec</name>
    <dbReference type="NCBI Taxonomy" id="9371"/>
    <lineage>
        <taxon>Eukaryota</taxon>
        <taxon>Metazoa</taxon>
        <taxon>Chordata</taxon>
        <taxon>Craniata</taxon>
        <taxon>Vertebrata</taxon>
        <taxon>Euteleostomi</taxon>
        <taxon>Mammalia</taxon>
        <taxon>Eutheria</taxon>
        <taxon>Afrotheria</taxon>
        <taxon>Tenrecidae</taxon>
        <taxon>Tenrecinae</taxon>
        <taxon>Echinops</taxon>
    </lineage>
</organism>
<dbReference type="Proteomes" id="UP000694863">
    <property type="component" value="Unplaced"/>
</dbReference>
<keyword evidence="1" id="KW-1185">Reference proteome</keyword>
<evidence type="ECO:0000313" key="2">
    <source>
        <dbReference type="RefSeq" id="XP_045149364.1"/>
    </source>
</evidence>
<name>A0AC55DC87_ECHTE</name>
<evidence type="ECO:0000313" key="1">
    <source>
        <dbReference type="Proteomes" id="UP000694863"/>
    </source>
</evidence>
<accession>A0AC55DC87</accession>
<reference evidence="2" key="1">
    <citation type="submission" date="2025-08" db="UniProtKB">
        <authorList>
            <consortium name="RefSeq"/>
        </authorList>
    </citation>
    <scope>IDENTIFICATION</scope>
</reference>
<sequence>MSRPGPVPRNHLLAAYLSGQVPGQLPSEEVSGMTHPGYFESTGMLAPPVSNPSPVALQLALIADEMDIWLRTPRFVQLTCVALSTVHSLGFSYLQTGVRGVLWCFHHCLSKLRVKTLLRRRPGLGRWVVPHQVCEQVLPLTLLVLLGMVLHLLLPK</sequence>
<dbReference type="RefSeq" id="XP_045149364.1">
    <property type="nucleotide sequence ID" value="XM_045293429.1"/>
</dbReference>
<gene>
    <name evidence="2" type="primary">BIK</name>
</gene>
<proteinExistence type="predicted"/>